<dbReference type="AlphaFoldDB" id="A0A1E3NR06"/>
<dbReference type="InterPro" id="IPR029148">
    <property type="entry name" value="FACT-SPT16_Nlobe"/>
</dbReference>
<comment type="function">
    <text evidence="10">Component of the FACT complex, a general chromatin factor that acts to reorganize nucleosomes. The FACT complex is involved in multiple processes that require DNA as a template such as mRNA elongation, DNA replication and DNA repair. During transcription elongation the FACT complex acts as a histone chaperone that both destabilizes and restores nucleosomal structure. It facilitates the passage of RNA polymerase II and transcription by promoting the dissociation of one histone H2A-H2B dimer from the nucleosome, then subsequently promotes the reestablishment of the nucleosome following the passage of RNA polymerase II.</text>
</comment>
<dbReference type="GO" id="GO:0045899">
    <property type="term" value="P:positive regulation of RNA polymerase II transcription preinitiation complex assembly"/>
    <property type="evidence" value="ECO:0007669"/>
    <property type="project" value="EnsemblFungi"/>
</dbReference>
<dbReference type="InterPro" id="IPR040258">
    <property type="entry name" value="Spt16"/>
</dbReference>
<keyword evidence="8 10" id="KW-0234">DNA repair</keyword>
<dbReference type="GO" id="GO:0006281">
    <property type="term" value="P:DNA repair"/>
    <property type="evidence" value="ECO:0007669"/>
    <property type="project" value="UniProtKB-UniRule"/>
</dbReference>
<evidence type="ECO:0000256" key="11">
    <source>
        <dbReference type="SAM" id="MobiDB-lite"/>
    </source>
</evidence>
<accession>A0A1E3NR06</accession>
<dbReference type="InterPro" id="IPR013719">
    <property type="entry name" value="RTT106/SPT16-like_middle_dom"/>
</dbReference>
<dbReference type="GeneID" id="30176889"/>
<evidence type="ECO:0000256" key="3">
    <source>
        <dbReference type="ARBA" id="ARBA00022705"/>
    </source>
</evidence>
<dbReference type="FunFam" id="2.30.29.30:FF:000017">
    <property type="entry name" value="FACT complex subunit SPT16"/>
    <property type="match status" value="1"/>
</dbReference>
<name>A0A1E3NR06_9ASCO</name>
<dbReference type="GO" id="GO:0140719">
    <property type="term" value="P:constitutive heterochromatin formation"/>
    <property type="evidence" value="ECO:0007669"/>
    <property type="project" value="EnsemblFungi"/>
</dbReference>
<dbReference type="FunFam" id="3.40.350.10:FF:000006">
    <property type="entry name" value="FACT complex subunit SPT16"/>
    <property type="match status" value="1"/>
</dbReference>
<dbReference type="GO" id="GO:0031491">
    <property type="term" value="F:nucleosome binding"/>
    <property type="evidence" value="ECO:0007669"/>
    <property type="project" value="EnsemblFungi"/>
</dbReference>
<dbReference type="InterPro" id="IPR013953">
    <property type="entry name" value="FACT_SPT16_M"/>
</dbReference>
<dbReference type="InterPro" id="IPR000994">
    <property type="entry name" value="Pept_M24"/>
</dbReference>
<evidence type="ECO:0000259" key="12">
    <source>
        <dbReference type="SMART" id="SM01285"/>
    </source>
</evidence>
<protein>
    <recommendedName>
        <fullName evidence="10">FACT complex subunit</fullName>
    </recommendedName>
</protein>
<feature type="region of interest" description="Disordered" evidence="11">
    <location>
        <begin position="957"/>
        <end position="1032"/>
    </location>
</feature>
<dbReference type="PANTHER" id="PTHR13980">
    <property type="entry name" value="CDC68 RELATED"/>
    <property type="match status" value="1"/>
</dbReference>
<dbReference type="Pfam" id="PF08644">
    <property type="entry name" value="SPT16"/>
    <property type="match status" value="1"/>
</dbReference>
<proteinExistence type="inferred from homology"/>
<feature type="compositionally biased region" description="Low complexity" evidence="11">
    <location>
        <begin position="469"/>
        <end position="478"/>
    </location>
</feature>
<keyword evidence="16" id="KW-1185">Reference proteome</keyword>
<feature type="region of interest" description="Disordered" evidence="11">
    <location>
        <begin position="449"/>
        <end position="514"/>
    </location>
</feature>
<evidence type="ECO:0000313" key="15">
    <source>
        <dbReference type="EMBL" id="ODQ48499.1"/>
    </source>
</evidence>
<comment type="subunit">
    <text evidence="10">Component of the FACT complex.</text>
</comment>
<feature type="domain" description="Histone chaperone RTT106/FACT complex subunit SPT16-like middle" evidence="14">
    <location>
        <begin position="841"/>
        <end position="931"/>
    </location>
</feature>
<keyword evidence="4 10" id="KW-0227">DNA damage</keyword>
<dbReference type="SMART" id="SM01285">
    <property type="entry name" value="FACT-Spt16_Nlob"/>
    <property type="match status" value="1"/>
</dbReference>
<dbReference type="Gene3D" id="2.30.29.150">
    <property type="match status" value="1"/>
</dbReference>
<dbReference type="GO" id="GO:0006368">
    <property type="term" value="P:transcription elongation by RNA polymerase II"/>
    <property type="evidence" value="ECO:0007669"/>
    <property type="project" value="TreeGrafter"/>
</dbReference>
<keyword evidence="7 10" id="KW-0804">Transcription</keyword>
<dbReference type="EMBL" id="KV454001">
    <property type="protein sequence ID" value="ODQ48499.1"/>
    <property type="molecule type" value="Genomic_DNA"/>
</dbReference>
<dbReference type="InterPro" id="IPR056595">
    <property type="entry name" value="Fact-SPT16_PH"/>
</dbReference>
<dbReference type="InterPro" id="IPR029149">
    <property type="entry name" value="Creatin/AminoP/Spt16_N"/>
</dbReference>
<dbReference type="GO" id="GO:0035101">
    <property type="term" value="C:FACT complex"/>
    <property type="evidence" value="ECO:0007669"/>
    <property type="project" value="UniProtKB-UniRule"/>
</dbReference>
<dbReference type="RefSeq" id="XP_019019612.1">
    <property type="nucleotide sequence ID" value="XM_019160202.1"/>
</dbReference>
<evidence type="ECO:0000256" key="10">
    <source>
        <dbReference type="RuleBase" id="RU367052"/>
    </source>
</evidence>
<evidence type="ECO:0000256" key="7">
    <source>
        <dbReference type="ARBA" id="ARBA00023163"/>
    </source>
</evidence>
<evidence type="ECO:0000256" key="8">
    <source>
        <dbReference type="ARBA" id="ARBA00023204"/>
    </source>
</evidence>
<dbReference type="SMART" id="SM01286">
    <property type="entry name" value="SPT16"/>
    <property type="match status" value="1"/>
</dbReference>
<evidence type="ECO:0000256" key="6">
    <source>
        <dbReference type="ARBA" id="ARBA00023054"/>
    </source>
</evidence>
<evidence type="ECO:0000256" key="4">
    <source>
        <dbReference type="ARBA" id="ARBA00022763"/>
    </source>
</evidence>
<evidence type="ECO:0000256" key="1">
    <source>
        <dbReference type="ARBA" id="ARBA00010779"/>
    </source>
</evidence>
<feature type="compositionally biased region" description="Basic and acidic residues" evidence="11">
    <location>
        <begin position="458"/>
        <end position="468"/>
    </location>
</feature>
<keyword evidence="5 10" id="KW-0805">Transcription regulation</keyword>
<feature type="compositionally biased region" description="Acidic residues" evidence="11">
    <location>
        <begin position="964"/>
        <end position="1032"/>
    </location>
</feature>
<dbReference type="SMART" id="SM01287">
    <property type="entry name" value="Rtt106"/>
    <property type="match status" value="1"/>
</dbReference>
<dbReference type="FunFam" id="3.90.230.10:FF:000005">
    <property type="entry name" value="FACT complex subunit spt16"/>
    <property type="match status" value="1"/>
</dbReference>
<dbReference type="GO" id="GO:0006261">
    <property type="term" value="P:DNA-templated DNA replication"/>
    <property type="evidence" value="ECO:0007669"/>
    <property type="project" value="EnsemblFungi"/>
</dbReference>
<dbReference type="STRING" id="763406.A0A1E3NR06"/>
<dbReference type="Proteomes" id="UP000094455">
    <property type="component" value="Unassembled WGS sequence"/>
</dbReference>
<reference evidence="15 16" key="1">
    <citation type="journal article" date="2016" name="Proc. Natl. Acad. Sci. U.S.A.">
        <title>Comparative genomics of biotechnologically important yeasts.</title>
        <authorList>
            <person name="Riley R."/>
            <person name="Haridas S."/>
            <person name="Wolfe K.H."/>
            <person name="Lopes M.R."/>
            <person name="Hittinger C.T."/>
            <person name="Goeker M."/>
            <person name="Salamov A.A."/>
            <person name="Wisecaver J.H."/>
            <person name="Long T.M."/>
            <person name="Calvey C.H."/>
            <person name="Aerts A.L."/>
            <person name="Barry K.W."/>
            <person name="Choi C."/>
            <person name="Clum A."/>
            <person name="Coughlan A.Y."/>
            <person name="Deshpande S."/>
            <person name="Douglass A.P."/>
            <person name="Hanson S.J."/>
            <person name="Klenk H.-P."/>
            <person name="LaButti K.M."/>
            <person name="Lapidus A."/>
            <person name="Lindquist E.A."/>
            <person name="Lipzen A.M."/>
            <person name="Meier-Kolthoff J.P."/>
            <person name="Ohm R.A."/>
            <person name="Otillar R.P."/>
            <person name="Pangilinan J.L."/>
            <person name="Peng Y."/>
            <person name="Rokas A."/>
            <person name="Rosa C.A."/>
            <person name="Scheuner C."/>
            <person name="Sibirny A.A."/>
            <person name="Slot J.C."/>
            <person name="Stielow J.B."/>
            <person name="Sun H."/>
            <person name="Kurtzman C.P."/>
            <person name="Blackwell M."/>
            <person name="Grigoriev I.V."/>
            <person name="Jeffries T.W."/>
        </authorList>
    </citation>
    <scope>NUCLEOTIDE SEQUENCE [LARGE SCALE GENOMIC DNA]</scope>
    <source>
        <strain evidence="15 16">NRRL Y-2026</strain>
    </source>
</reference>
<dbReference type="InterPro" id="IPR036005">
    <property type="entry name" value="Creatinase/aminopeptidase-like"/>
</dbReference>
<dbReference type="Pfam" id="PF24824">
    <property type="entry name" value="PH_SPT16"/>
    <property type="match status" value="1"/>
</dbReference>
<dbReference type="Gene3D" id="2.30.29.30">
    <property type="entry name" value="Pleckstrin-homology domain (PH domain)/Phosphotyrosine-binding domain (PTB)"/>
    <property type="match status" value="1"/>
</dbReference>
<comment type="subcellular location">
    <subcellularLocation>
        <location evidence="10">Nucleus</location>
    </subcellularLocation>
    <subcellularLocation>
        <location evidence="10">Chromosome</location>
    </subcellularLocation>
</comment>
<dbReference type="FunFam" id="2.30.29.210:FF:000001">
    <property type="entry name" value="FACT complex subunit spt16"/>
    <property type="match status" value="1"/>
</dbReference>
<evidence type="ECO:0000313" key="16">
    <source>
        <dbReference type="Proteomes" id="UP000094455"/>
    </source>
</evidence>
<comment type="similarity">
    <text evidence="1 10">Belongs to the peptidase M24 family. SPT16 subfamily.</text>
</comment>
<dbReference type="Pfam" id="PF14826">
    <property type="entry name" value="FACT-Spt16_Nlob"/>
    <property type="match status" value="1"/>
</dbReference>
<keyword evidence="6" id="KW-0175">Coiled coil</keyword>
<evidence type="ECO:0000256" key="5">
    <source>
        <dbReference type="ARBA" id="ARBA00023015"/>
    </source>
</evidence>
<evidence type="ECO:0000259" key="14">
    <source>
        <dbReference type="SMART" id="SM01287"/>
    </source>
</evidence>
<gene>
    <name evidence="15" type="ORF">PICMEDRAFT_14060</name>
</gene>
<dbReference type="OrthoDB" id="10251642at2759"/>
<evidence type="ECO:0000256" key="9">
    <source>
        <dbReference type="ARBA" id="ARBA00023242"/>
    </source>
</evidence>
<dbReference type="PANTHER" id="PTHR13980:SF15">
    <property type="entry name" value="FACT COMPLEX SUBUNIT SPT16"/>
    <property type="match status" value="1"/>
</dbReference>
<dbReference type="Gene3D" id="3.40.350.10">
    <property type="entry name" value="Creatinase/prolidase N-terminal domain"/>
    <property type="match status" value="1"/>
</dbReference>
<feature type="domain" description="FACT complex subunit SPT16 N-terminal lobe" evidence="12">
    <location>
        <begin position="6"/>
        <end position="169"/>
    </location>
</feature>
<keyword evidence="3 10" id="KW-0235">DNA replication</keyword>
<feature type="domain" description="FACT complex subunit SPT16 middle" evidence="13">
    <location>
        <begin position="570"/>
        <end position="719"/>
    </location>
</feature>
<dbReference type="Gene3D" id="2.30.29.210">
    <property type="entry name" value="FACT complex subunit Spt16p/Cdc68p"/>
    <property type="match status" value="1"/>
</dbReference>
<dbReference type="Pfam" id="PF08512">
    <property type="entry name" value="Rttp106-like_middle"/>
    <property type="match status" value="1"/>
</dbReference>
<dbReference type="GO" id="GO:0042393">
    <property type="term" value="F:histone binding"/>
    <property type="evidence" value="ECO:0007669"/>
    <property type="project" value="EnsemblFungi"/>
</dbReference>
<keyword evidence="9 10" id="KW-0539">Nucleus</keyword>
<evidence type="ECO:0000256" key="2">
    <source>
        <dbReference type="ARBA" id="ARBA00022454"/>
    </source>
</evidence>
<dbReference type="InterPro" id="IPR011993">
    <property type="entry name" value="PH-like_dom_sf"/>
</dbReference>
<dbReference type="GO" id="GO:0007063">
    <property type="term" value="P:regulation of sister chromatid cohesion"/>
    <property type="evidence" value="ECO:0007669"/>
    <property type="project" value="EnsemblFungi"/>
</dbReference>
<organism evidence="15 16">
    <name type="scientific">Pichia membranifaciens NRRL Y-2026</name>
    <dbReference type="NCBI Taxonomy" id="763406"/>
    <lineage>
        <taxon>Eukaryota</taxon>
        <taxon>Fungi</taxon>
        <taxon>Dikarya</taxon>
        <taxon>Ascomycota</taxon>
        <taxon>Saccharomycotina</taxon>
        <taxon>Pichiomycetes</taxon>
        <taxon>Pichiales</taxon>
        <taxon>Pichiaceae</taxon>
        <taxon>Pichia</taxon>
    </lineage>
</organism>
<keyword evidence="2 10" id="KW-0158">Chromosome</keyword>
<dbReference type="Pfam" id="PF00557">
    <property type="entry name" value="Peptidase_M24"/>
    <property type="match status" value="1"/>
</dbReference>
<dbReference type="GO" id="GO:0140713">
    <property type="term" value="F:histone chaperone activity"/>
    <property type="evidence" value="ECO:0007669"/>
    <property type="project" value="EnsemblFungi"/>
</dbReference>
<sequence>MSDIAIDPALFRRRLHLIQKNIFSNESFQKVNGLLIVVGSSDDSNPYQKSTVMHTWLLGYEFPATAIYITNKKIYFVTSVSKAKYLQPLVSSASSSNNIVIFSRNKDPEHNKNQFEKFFKEVENTISEGNNSVGVLSKDKYQGKFINEWNPLWDEHKAKFDLKDVSLGVSETLEFKDEEEQRNLRTAARTSVNMMSFFTDEMSKIVDEDLNVSNSKLVDKIENKIDDAKFFKSIETNKAMKKLGKDFDLNNLDWCYKPIVQSNGKYELKFSVESTNDKLSGPVIMASLGLRYSNYCSSLSRTFLIAPSKEMEKNYEFLFSLQEHLFATLKDGAKFSDVYGEAVQFIEQNRPELKNHFVKNIGSLIGIDFRDTAGVINAKNDRVFKENSVVNLVLGFSNLEDSEKGQYALLLSDTVRITGSEPIILTESPKLKKEIAFYFDENDNIKEEGELEASGSKIKSEKSTDSKSSKSSKSSSTKVKNEPSVKTENFGNTRVLKAKRRSEQNNAEEGQIQIHKEIQSELHSKRQKEGLERFNPEDAKDGSEQRAIFKRYESYVRESQIPNNVKDLKIHIDSKNQTIILPIMGRPVPFHINSYKNGSKIEEGDYTHLRLNFNSPGLMITKREELPYESGEDKQFIRSLTFRSKDGARMTEVLKRISEMKKSAVKRESEKRERADVVSQASLIEVNRPKRLDNVFVRPTPDTKRFPGFVTIHQNGIRYQSLTRDQRVDVLFSNIKHLFFQSCKGELLVIIHAHLRTPIMIGKKKTYDVQLYREATDMSIDETGNRKRKYRYGDEDELEQEQEERRRRAMLDKEFRAFAEAIADTSGGLVDLDIPFRELGFQGVPSRSAVVCLPTRDCLVQLVDLPFLVITLEEVEIAHLERVQFGLKNFDMVFVFKDFSRPVVHISTIPMETLEDVKAWLTDVDIPYSEGPVNLNWPTIMKTIQSDPFGFFQDGGWSFLGGDGDSEEEAEEETAESDFDPSDEDPQDEEDYSEDAEDEEEEEDDDDDDASVEEDDDDVADSDDLSEEAFSD</sequence>
<dbReference type="Gene3D" id="3.90.230.10">
    <property type="entry name" value="Creatinase/methionine aminopeptidase superfamily"/>
    <property type="match status" value="1"/>
</dbReference>
<evidence type="ECO:0000259" key="13">
    <source>
        <dbReference type="SMART" id="SM01286"/>
    </source>
</evidence>
<dbReference type="SUPFAM" id="SSF55920">
    <property type="entry name" value="Creatinase/aminopeptidase"/>
    <property type="match status" value="1"/>
</dbReference>
<dbReference type="GO" id="GO:0006334">
    <property type="term" value="P:nucleosome assembly"/>
    <property type="evidence" value="ECO:0007669"/>
    <property type="project" value="EnsemblFungi"/>
</dbReference>